<dbReference type="STRING" id="113226.A0A139IHB7"/>
<evidence type="ECO:0000313" key="6">
    <source>
        <dbReference type="Proteomes" id="UP000073492"/>
    </source>
</evidence>
<evidence type="ECO:0000256" key="1">
    <source>
        <dbReference type="ARBA" id="ARBA00007905"/>
    </source>
</evidence>
<dbReference type="PROSITE" id="PS00798">
    <property type="entry name" value="ALDOKETO_REDUCTASE_1"/>
    <property type="match status" value="1"/>
</dbReference>
<reference evidence="5 6" key="1">
    <citation type="submission" date="2015-07" db="EMBL/GenBank/DDBJ databases">
        <title>Comparative genomics of the Sigatoka disease complex on banana suggests a link between parallel evolutionary changes in Pseudocercospora fijiensis and Pseudocercospora eumusae and increased virulence on the banana host.</title>
        <authorList>
            <person name="Chang T.-C."/>
            <person name="Salvucci A."/>
            <person name="Crous P.W."/>
            <person name="Stergiopoulos I."/>
        </authorList>
    </citation>
    <scope>NUCLEOTIDE SEQUENCE [LARGE SCALE GENOMIC DNA]</scope>
    <source>
        <strain evidence="5 6">CBS 116634</strain>
    </source>
</reference>
<feature type="domain" description="NADP-dependent oxidoreductase" evidence="4">
    <location>
        <begin position="77"/>
        <end position="337"/>
    </location>
</feature>
<dbReference type="EMBL" id="LFZO01000092">
    <property type="protein sequence ID" value="KXT14143.1"/>
    <property type="molecule type" value="Genomic_DNA"/>
</dbReference>
<dbReference type="AlphaFoldDB" id="A0A139IHB7"/>
<comment type="similarity">
    <text evidence="1">Belongs to the aldo/keto reductase family.</text>
</comment>
<dbReference type="InterPro" id="IPR018170">
    <property type="entry name" value="Aldo/ket_reductase_CS"/>
</dbReference>
<accession>A0A139IHB7</accession>
<dbReference type="InterPro" id="IPR020471">
    <property type="entry name" value="AKR"/>
</dbReference>
<comment type="caution">
    <text evidence="5">The sequence shown here is derived from an EMBL/GenBank/DDBJ whole genome shotgun (WGS) entry which is preliminary data.</text>
</comment>
<gene>
    <name evidence="5" type="ORF">AC579_9261</name>
</gene>
<evidence type="ECO:0000259" key="4">
    <source>
        <dbReference type="Pfam" id="PF00248"/>
    </source>
</evidence>
<dbReference type="Pfam" id="PF00248">
    <property type="entry name" value="Aldo_ket_red"/>
    <property type="match status" value="1"/>
</dbReference>
<organism evidence="5 6">
    <name type="scientific">Pseudocercospora musae</name>
    <dbReference type="NCBI Taxonomy" id="113226"/>
    <lineage>
        <taxon>Eukaryota</taxon>
        <taxon>Fungi</taxon>
        <taxon>Dikarya</taxon>
        <taxon>Ascomycota</taxon>
        <taxon>Pezizomycotina</taxon>
        <taxon>Dothideomycetes</taxon>
        <taxon>Dothideomycetidae</taxon>
        <taxon>Mycosphaerellales</taxon>
        <taxon>Mycosphaerellaceae</taxon>
        <taxon>Pseudocercospora</taxon>
    </lineage>
</organism>
<keyword evidence="2" id="KW-0521">NADP</keyword>
<dbReference type="CDD" id="cd19071">
    <property type="entry name" value="AKR_AKR1-5-like"/>
    <property type="match status" value="1"/>
</dbReference>
<dbReference type="FunFam" id="3.20.20.100:FF:000002">
    <property type="entry name" value="2,5-diketo-D-gluconic acid reductase A"/>
    <property type="match status" value="1"/>
</dbReference>
<dbReference type="PANTHER" id="PTHR43827">
    <property type="entry name" value="2,5-DIKETO-D-GLUCONIC ACID REDUCTASE"/>
    <property type="match status" value="1"/>
</dbReference>
<sequence length="377" mass="42007">MIVTKSKAGPDPSKCDEVIDVSEVFFISYLSQSSIVSSHEASHGSAAIGSGRSIARQPDPIDRPECPPLTLADMSLLGFGTCNLKEANTSDAVSWAIQSGYRHIDCAAAYYNEEEVGKGIADGLAKVGLRREEIWITSKLWNDHHDKVEAGIDGSLQKLGVGYLDLYHMHWPVAGSGSNSYISYHDTWEAVIKLQESGKARHIGVSNFSPDQLTSLLNKTSVPPQVHQMELHPYLPQTSWLNFHKHHNIHVTAYSPLAGTNPTYKESPPPDPLLKNKVLHKIAKKRDCTPAQVALQWGMSRGTSVIPKSIHKDYVDENFRSVECVLKKKDLEMIDKLGKYHHRYNNPSKSWGMPLYKGLEDDDGRHKGATWFGKKEE</sequence>
<dbReference type="Gene3D" id="3.20.20.100">
    <property type="entry name" value="NADP-dependent oxidoreductase domain"/>
    <property type="match status" value="1"/>
</dbReference>
<dbReference type="PROSITE" id="PS00062">
    <property type="entry name" value="ALDOKETO_REDUCTASE_2"/>
    <property type="match status" value="1"/>
</dbReference>
<protein>
    <recommendedName>
        <fullName evidence="4">NADP-dependent oxidoreductase domain-containing protein</fullName>
    </recommendedName>
</protein>
<dbReference type="GO" id="GO:0016616">
    <property type="term" value="F:oxidoreductase activity, acting on the CH-OH group of donors, NAD or NADP as acceptor"/>
    <property type="evidence" value="ECO:0007669"/>
    <property type="project" value="UniProtKB-ARBA"/>
</dbReference>
<dbReference type="InterPro" id="IPR023210">
    <property type="entry name" value="NADP_OxRdtase_dom"/>
</dbReference>
<evidence type="ECO:0000313" key="5">
    <source>
        <dbReference type="EMBL" id="KXT14143.1"/>
    </source>
</evidence>
<dbReference type="PRINTS" id="PR00069">
    <property type="entry name" value="ALDKETRDTASE"/>
</dbReference>
<dbReference type="Proteomes" id="UP000073492">
    <property type="component" value="Unassembled WGS sequence"/>
</dbReference>
<dbReference type="PANTHER" id="PTHR43827:SF3">
    <property type="entry name" value="NADP-DEPENDENT OXIDOREDUCTASE DOMAIN-CONTAINING PROTEIN"/>
    <property type="match status" value="1"/>
</dbReference>
<evidence type="ECO:0000256" key="2">
    <source>
        <dbReference type="ARBA" id="ARBA00022857"/>
    </source>
</evidence>
<dbReference type="OrthoDB" id="416253at2759"/>
<proteinExistence type="inferred from homology"/>
<evidence type="ECO:0000256" key="3">
    <source>
        <dbReference type="ARBA" id="ARBA00023002"/>
    </source>
</evidence>
<dbReference type="InterPro" id="IPR036812">
    <property type="entry name" value="NAD(P)_OxRdtase_dom_sf"/>
</dbReference>
<dbReference type="SUPFAM" id="SSF51430">
    <property type="entry name" value="NAD(P)-linked oxidoreductase"/>
    <property type="match status" value="1"/>
</dbReference>
<name>A0A139IHB7_9PEZI</name>
<keyword evidence="6" id="KW-1185">Reference proteome</keyword>
<keyword evidence="3" id="KW-0560">Oxidoreductase</keyword>